<organism evidence="3 5">
    <name type="scientific">Jannaschia seohaensis</name>
    <dbReference type="NCBI Taxonomy" id="475081"/>
    <lineage>
        <taxon>Bacteria</taxon>
        <taxon>Pseudomonadati</taxon>
        <taxon>Pseudomonadota</taxon>
        <taxon>Alphaproteobacteria</taxon>
        <taxon>Rhodobacterales</taxon>
        <taxon>Roseobacteraceae</taxon>
        <taxon>Jannaschia</taxon>
    </lineage>
</organism>
<dbReference type="Proteomes" id="UP000251571">
    <property type="component" value="Unassembled WGS sequence"/>
</dbReference>
<evidence type="ECO:0000313" key="3">
    <source>
        <dbReference type="EMBL" id="SSA38382.1"/>
    </source>
</evidence>
<dbReference type="EMBL" id="UETC01000001">
    <property type="protein sequence ID" value="SSA38382.1"/>
    <property type="molecule type" value="Genomic_DNA"/>
</dbReference>
<dbReference type="OrthoDB" id="7659348at2"/>
<evidence type="ECO:0000313" key="2">
    <source>
        <dbReference type="EMBL" id="PWJ22104.1"/>
    </source>
</evidence>
<evidence type="ECO:0000313" key="5">
    <source>
        <dbReference type="Proteomes" id="UP000251571"/>
    </source>
</evidence>
<dbReference type="AlphaFoldDB" id="A0A2Y9BW32"/>
<proteinExistence type="predicted"/>
<keyword evidence="4" id="KW-1185">Reference proteome</keyword>
<dbReference type="Proteomes" id="UP000245839">
    <property type="component" value="Unassembled WGS sequence"/>
</dbReference>
<dbReference type="EMBL" id="QGDJ01000001">
    <property type="protein sequence ID" value="PWJ22104.1"/>
    <property type="molecule type" value="Genomic_DNA"/>
</dbReference>
<accession>A0A2Y9BW32</accession>
<evidence type="ECO:0000256" key="1">
    <source>
        <dbReference type="SAM" id="MobiDB-lite"/>
    </source>
</evidence>
<evidence type="ECO:0000313" key="4">
    <source>
        <dbReference type="Proteomes" id="UP000245839"/>
    </source>
</evidence>
<reference evidence="3 5" key="1">
    <citation type="submission" date="2016-10" db="EMBL/GenBank/DDBJ databases">
        <authorList>
            <person name="Cai Z."/>
        </authorList>
    </citation>
    <scope>NUCLEOTIDE SEQUENCE [LARGE SCALE GENOMIC DNA]</scope>
    <source>
        <strain evidence="3 5">DSM 25227</strain>
    </source>
</reference>
<gene>
    <name evidence="2" type="ORF">BCF38_101513</name>
    <name evidence="3" type="ORF">SAMN05421539_101513</name>
</gene>
<sequence length="65" mass="6908">MSKDWIIEVLGDLRGFATMNDLPVTAEQLEEAIVVAIAEVSQQPGARMRTEGHGAEAGRCAGGPR</sequence>
<feature type="region of interest" description="Disordered" evidence="1">
    <location>
        <begin position="44"/>
        <end position="65"/>
    </location>
</feature>
<protein>
    <submittedName>
        <fullName evidence="3">Uncharacterized protein</fullName>
    </submittedName>
</protein>
<reference evidence="2 4" key="2">
    <citation type="submission" date="2018-03" db="EMBL/GenBank/DDBJ databases">
        <title>Genomic Encyclopedia of Archaeal and Bacterial Type Strains, Phase II (KMG-II): from individual species to whole genera.</title>
        <authorList>
            <person name="Goeker M."/>
        </authorList>
    </citation>
    <scope>NUCLEOTIDE SEQUENCE [LARGE SCALE GENOMIC DNA]</scope>
    <source>
        <strain evidence="2 4">DSM 25227</strain>
    </source>
</reference>
<name>A0A2Y9BW32_9RHOB</name>
<dbReference type="RefSeq" id="WP_109562689.1">
    <property type="nucleotide sequence ID" value="NZ_QGDJ01000001.1"/>
</dbReference>